<dbReference type="EMBL" id="LR797178">
    <property type="protein sequence ID" value="CAB4191850.1"/>
    <property type="molecule type" value="Genomic_DNA"/>
</dbReference>
<reference evidence="1" key="1">
    <citation type="submission" date="2020-05" db="EMBL/GenBank/DDBJ databases">
        <authorList>
            <person name="Chiriac C."/>
            <person name="Salcher M."/>
            <person name="Ghai R."/>
            <person name="Kavagutti S V."/>
        </authorList>
    </citation>
    <scope>NUCLEOTIDE SEQUENCE</scope>
</reference>
<name>A0A6J5R3G6_9CAUD</name>
<organism evidence="1">
    <name type="scientific">uncultured Caudovirales phage</name>
    <dbReference type="NCBI Taxonomy" id="2100421"/>
    <lineage>
        <taxon>Viruses</taxon>
        <taxon>Duplodnaviria</taxon>
        <taxon>Heunggongvirae</taxon>
        <taxon>Uroviricota</taxon>
        <taxon>Caudoviricetes</taxon>
        <taxon>Peduoviridae</taxon>
        <taxon>Maltschvirus</taxon>
        <taxon>Maltschvirus maltsch</taxon>
    </lineage>
</organism>
<protein>
    <submittedName>
        <fullName evidence="1">Uncharacterized protein</fullName>
    </submittedName>
</protein>
<accession>A0A6J5R3G6</accession>
<proteinExistence type="predicted"/>
<evidence type="ECO:0000313" key="1">
    <source>
        <dbReference type="EMBL" id="CAB4191850.1"/>
    </source>
</evidence>
<sequence>MMLVKQVGPTTCGQACLAMIHGIPLDESIRHVGHAGEVSDIDMLILSGSDANFEDGPPSPDIVAIQKHRDPNGDREHWTVSFRGALLDPAEIGEKLWPVYKHFAVDWMC</sequence>
<gene>
    <name evidence="1" type="ORF">UFOVP1229_171</name>
</gene>